<reference evidence="1 2" key="1">
    <citation type="submission" date="2016-03" db="EMBL/GenBank/DDBJ databases">
        <title>Comparative genomics of 54 Lactobacillus plantarum strains reveals genomic uncoupling from niche constraints.</title>
        <authorList>
            <person name="Martino M.E."/>
        </authorList>
    </citation>
    <scope>NUCLEOTIDE SEQUENCE [LARGE SCALE GENOMIC DNA]</scope>
    <source>
        <strain evidence="1 2">19.1</strain>
    </source>
</reference>
<proteinExistence type="predicted"/>
<accession>A0A162EP25</accession>
<protein>
    <submittedName>
        <fullName evidence="1">Uncharacterized protein</fullName>
    </submittedName>
</protein>
<dbReference type="EMBL" id="LUXM01000033">
    <property type="protein sequence ID" value="KZU94353.1"/>
    <property type="molecule type" value="Genomic_DNA"/>
</dbReference>
<sequence>MRSLKKPSMILGKRRNSVAYINDYRYRTMQGTVSLLIMLVVEN</sequence>
<evidence type="ECO:0000313" key="2">
    <source>
        <dbReference type="Proteomes" id="UP000076882"/>
    </source>
</evidence>
<comment type="caution">
    <text evidence="1">The sequence shown here is derived from an EMBL/GenBank/DDBJ whole genome shotgun (WGS) entry which is preliminary data.</text>
</comment>
<dbReference type="Proteomes" id="UP000076882">
    <property type="component" value="Unassembled WGS sequence"/>
</dbReference>
<gene>
    <name evidence="1" type="ORF">Lp19_2327</name>
</gene>
<organism evidence="1 2">
    <name type="scientific">Lactiplantibacillus plantarum</name>
    <name type="common">Lactobacillus plantarum</name>
    <dbReference type="NCBI Taxonomy" id="1590"/>
    <lineage>
        <taxon>Bacteria</taxon>
        <taxon>Bacillati</taxon>
        <taxon>Bacillota</taxon>
        <taxon>Bacilli</taxon>
        <taxon>Lactobacillales</taxon>
        <taxon>Lactobacillaceae</taxon>
        <taxon>Lactiplantibacillus</taxon>
    </lineage>
</organism>
<dbReference type="AlphaFoldDB" id="A0A162EP25"/>
<name>A0A162EP25_LACPN</name>
<evidence type="ECO:0000313" key="1">
    <source>
        <dbReference type="EMBL" id="KZU94353.1"/>
    </source>
</evidence>